<organism evidence="6 7">
    <name type="scientific">Malassezia psittaci</name>
    <dbReference type="NCBI Taxonomy" id="1821823"/>
    <lineage>
        <taxon>Eukaryota</taxon>
        <taxon>Fungi</taxon>
        <taxon>Dikarya</taxon>
        <taxon>Basidiomycota</taxon>
        <taxon>Ustilaginomycotina</taxon>
        <taxon>Malasseziomycetes</taxon>
        <taxon>Malasseziales</taxon>
        <taxon>Malasseziaceae</taxon>
        <taxon>Malassezia</taxon>
    </lineage>
</organism>
<dbReference type="GO" id="GO:0005525">
    <property type="term" value="F:GTP binding"/>
    <property type="evidence" value="ECO:0007669"/>
    <property type="project" value="UniProtKB-KW"/>
</dbReference>
<reference evidence="6" key="1">
    <citation type="submission" date="2023-02" db="EMBL/GenBank/DDBJ databases">
        <title>Mating type loci evolution in Malassezia.</title>
        <authorList>
            <person name="Coelho M.A."/>
        </authorList>
    </citation>
    <scope>NUCLEOTIDE SEQUENCE</scope>
    <source>
        <strain evidence="6">CBS 14136</strain>
    </source>
</reference>
<dbReference type="PIRSF" id="PIRSF002401">
    <property type="entry name" value="GTP_bd_Obg/CgtA"/>
    <property type="match status" value="1"/>
</dbReference>
<keyword evidence="3" id="KW-0342">GTP-binding</keyword>
<dbReference type="InterPro" id="IPR027417">
    <property type="entry name" value="P-loop_NTPase"/>
</dbReference>
<comment type="similarity">
    <text evidence="1">Belongs to the TRAFAC class OBG-HflX-like GTPase superfamily. OBG GTPase family.</text>
</comment>
<keyword evidence="6" id="KW-0560">Oxidoreductase</keyword>
<feature type="domain" description="OBG-type G" evidence="4">
    <location>
        <begin position="315"/>
        <end position="512"/>
    </location>
</feature>
<dbReference type="InterPro" id="IPR036726">
    <property type="entry name" value="GTP1_OBG_dom_sf"/>
</dbReference>
<evidence type="ECO:0000259" key="5">
    <source>
        <dbReference type="PROSITE" id="PS51883"/>
    </source>
</evidence>
<dbReference type="InterPro" id="IPR045086">
    <property type="entry name" value="OBG_GTPase"/>
</dbReference>
<dbReference type="PANTHER" id="PTHR11702">
    <property type="entry name" value="DEVELOPMENTALLY REGULATED GTP-BINDING PROTEIN-RELATED"/>
    <property type="match status" value="1"/>
</dbReference>
<dbReference type="Pfam" id="PF01926">
    <property type="entry name" value="MMR_HSR1"/>
    <property type="match status" value="1"/>
</dbReference>
<dbReference type="PRINTS" id="PR00326">
    <property type="entry name" value="GTP1OBG"/>
</dbReference>
<dbReference type="AlphaFoldDB" id="A0AAF0JM49"/>
<sequence>MNWSVLGKEVQKAWPCRCTWGLSLKATNRGISTLETEQARRKASEFRNRKSRHFIDHILVQVQAGHGGDGCVAFHREKFVEMGPAAGGNGGAGGSVFVRADPSLHSLARVSKQAIGKNGGHGRGDWLHGRTGATFTLHVPVGTTVKSLGRTRNEREEAVAEYLEDLFATRRSTIDIEDTPSLHASRSAVWRHFPRYEDENYVRSHFASAEQKLQSEIRAERKIERSRRPEECSAASLSRYLHESDSEYESEQNEWSIDLAKPTPPDSPGILLARGGSGGLGNPHFVLDQYRSPKVATRGAPGESLLVSLEYKQPSDVGLVGLPNAGKSTLLRCLSRADAEVGHYSFTTLQPNLGVMRLDEQGQHIDAPGGSDHPEAARLTVADMPGLVDEASQNRGLGHDFLRHIERCGNLVYVVDIGPTNPLPSQDIATLNRELDAYRPGLSDRVAFVVANKADLLGNDAVPVAEAQAKLARLQKDVDLLFAPRKVTVIPIAAIYRQNIQRVVQMLHALQTPTSNLHT</sequence>
<dbReference type="Proteomes" id="UP001214628">
    <property type="component" value="Chromosome 6"/>
</dbReference>
<dbReference type="InterPro" id="IPR031167">
    <property type="entry name" value="G_OBG"/>
</dbReference>
<dbReference type="EMBL" id="CP118380">
    <property type="protein sequence ID" value="WFD44791.1"/>
    <property type="molecule type" value="Genomic_DNA"/>
</dbReference>
<dbReference type="Pfam" id="PF01018">
    <property type="entry name" value="GTP1_OBG"/>
    <property type="match status" value="2"/>
</dbReference>
<proteinExistence type="inferred from homology"/>
<dbReference type="PROSITE" id="PS51710">
    <property type="entry name" value="G_OBG"/>
    <property type="match status" value="1"/>
</dbReference>
<evidence type="ECO:0000313" key="6">
    <source>
        <dbReference type="EMBL" id="WFD44791.1"/>
    </source>
</evidence>
<dbReference type="PANTHER" id="PTHR11702:SF31">
    <property type="entry name" value="MITOCHONDRIAL RIBOSOME-ASSOCIATED GTPASE 2"/>
    <property type="match status" value="1"/>
</dbReference>
<dbReference type="SUPFAM" id="SSF52540">
    <property type="entry name" value="P-loop containing nucleoside triphosphate hydrolases"/>
    <property type="match status" value="1"/>
</dbReference>
<evidence type="ECO:0000313" key="7">
    <source>
        <dbReference type="Proteomes" id="UP001214628"/>
    </source>
</evidence>
<feature type="domain" description="Obg" evidence="5">
    <location>
        <begin position="52"/>
        <end position="314"/>
    </location>
</feature>
<name>A0AAF0JM49_9BASI</name>
<dbReference type="Gene3D" id="2.70.210.12">
    <property type="entry name" value="GTP1/OBG domain"/>
    <property type="match status" value="1"/>
</dbReference>
<evidence type="ECO:0000256" key="1">
    <source>
        <dbReference type="ARBA" id="ARBA00007699"/>
    </source>
</evidence>
<keyword evidence="7" id="KW-1185">Reference proteome</keyword>
<dbReference type="InterPro" id="IPR014100">
    <property type="entry name" value="GTP-bd_Obg/CgtA"/>
</dbReference>
<evidence type="ECO:0000256" key="3">
    <source>
        <dbReference type="ARBA" id="ARBA00023134"/>
    </source>
</evidence>
<dbReference type="GO" id="GO:0003924">
    <property type="term" value="F:GTPase activity"/>
    <property type="evidence" value="ECO:0007669"/>
    <property type="project" value="InterPro"/>
</dbReference>
<dbReference type="GO" id="GO:0042254">
    <property type="term" value="P:ribosome biogenesis"/>
    <property type="evidence" value="ECO:0007669"/>
    <property type="project" value="UniProtKB-UniRule"/>
</dbReference>
<evidence type="ECO:0000256" key="2">
    <source>
        <dbReference type="ARBA" id="ARBA00022741"/>
    </source>
</evidence>
<dbReference type="CDD" id="cd01898">
    <property type="entry name" value="Obg"/>
    <property type="match status" value="1"/>
</dbReference>
<dbReference type="Gene3D" id="3.40.50.300">
    <property type="entry name" value="P-loop containing nucleotide triphosphate hydrolases"/>
    <property type="match status" value="1"/>
</dbReference>
<dbReference type="InterPro" id="IPR006073">
    <property type="entry name" value="GTP-bd"/>
</dbReference>
<protein>
    <submittedName>
        <fullName evidence="6">[histone H3]-dimethyl-L-lysine(36) demethylase</fullName>
        <ecNumber evidence="6">1.14.11.27</ecNumber>
    </submittedName>
</protein>
<keyword evidence="2" id="KW-0547">Nucleotide-binding</keyword>
<accession>A0AAF0JM49</accession>
<dbReference type="InterPro" id="IPR006169">
    <property type="entry name" value="GTP1_OBG_dom"/>
</dbReference>
<gene>
    <name evidence="6" type="primary">MTG2</name>
    <name evidence="6" type="ORF">MPSI1_003462</name>
</gene>
<evidence type="ECO:0000259" key="4">
    <source>
        <dbReference type="PROSITE" id="PS51710"/>
    </source>
</evidence>
<dbReference type="GO" id="GO:0140680">
    <property type="term" value="F:histone H3K36me/H3K36me2 demethylase activity"/>
    <property type="evidence" value="ECO:0007669"/>
    <property type="project" value="UniProtKB-EC"/>
</dbReference>
<dbReference type="GO" id="GO:0000287">
    <property type="term" value="F:magnesium ion binding"/>
    <property type="evidence" value="ECO:0007669"/>
    <property type="project" value="InterPro"/>
</dbReference>
<dbReference type="SUPFAM" id="SSF82051">
    <property type="entry name" value="Obg GTP-binding protein N-terminal domain"/>
    <property type="match status" value="1"/>
</dbReference>
<dbReference type="GO" id="GO:0005739">
    <property type="term" value="C:mitochondrion"/>
    <property type="evidence" value="ECO:0007669"/>
    <property type="project" value="TreeGrafter"/>
</dbReference>
<dbReference type="EC" id="1.14.11.27" evidence="6"/>
<dbReference type="PROSITE" id="PS51883">
    <property type="entry name" value="OBG"/>
    <property type="match status" value="1"/>
</dbReference>